<keyword evidence="3" id="KW-1185">Reference proteome</keyword>
<sequence length="397" mass="43993">MEDYFNRYKGQSVLEGRKPSRFSRGWDILKRRLVKKKWYGSSIILIIALAVGPAIGIGLETLGVGGTHEPLHVVSVDGNTPREGLFLYGGIRKWDMDEKALTVRWMPHQCGASFGAPPPDDCRGLDVDMNFYVGGDALGIGGYNESNAILQFQAALQGYLGFGYEQSIDMTILEQTRSGQINVNGLESDALYPFDWRVLSNFKVLYIDVSLRYKVQFLIAAQSPTSNKSIEMGGASIFNPDSSQWIAKTNYEYLDTLNDGTSVPAKLAVFIVLRRHIVVKISAFLLLIFNWIVTVALLYMTVMNVFGRVRMPEGMDAVALLFAGLFALPSVRSVMPGDPPFGCLIDFIGILPNLVIISGCATSLLVSRILRESKGYIPINRTPSSVSEHNWDVPEKY</sequence>
<evidence type="ECO:0000256" key="1">
    <source>
        <dbReference type="SAM" id="Phobius"/>
    </source>
</evidence>
<feature type="transmembrane region" description="Helical" evidence="1">
    <location>
        <begin position="347"/>
        <end position="366"/>
    </location>
</feature>
<organism evidence="2 3">
    <name type="scientific">Schizopora paradoxa</name>
    <dbReference type="NCBI Taxonomy" id="27342"/>
    <lineage>
        <taxon>Eukaryota</taxon>
        <taxon>Fungi</taxon>
        <taxon>Dikarya</taxon>
        <taxon>Basidiomycota</taxon>
        <taxon>Agaricomycotina</taxon>
        <taxon>Agaricomycetes</taxon>
        <taxon>Hymenochaetales</taxon>
        <taxon>Schizoporaceae</taxon>
        <taxon>Schizopora</taxon>
    </lineage>
</organism>
<keyword evidence="1" id="KW-0472">Membrane</keyword>
<dbReference type="Proteomes" id="UP000053477">
    <property type="component" value="Unassembled WGS sequence"/>
</dbReference>
<accession>A0A0H2RLL5</accession>
<protein>
    <submittedName>
        <fullName evidence="2">Uncharacterized protein</fullName>
    </submittedName>
</protein>
<keyword evidence="1" id="KW-1133">Transmembrane helix</keyword>
<proteinExistence type="predicted"/>
<dbReference type="EMBL" id="KQ086273">
    <property type="protein sequence ID" value="KLO05726.1"/>
    <property type="molecule type" value="Genomic_DNA"/>
</dbReference>
<feature type="transmembrane region" description="Helical" evidence="1">
    <location>
        <begin position="318"/>
        <end position="335"/>
    </location>
</feature>
<dbReference type="InParanoid" id="A0A0H2RLL5"/>
<gene>
    <name evidence="2" type="ORF">SCHPADRAFT_838995</name>
</gene>
<evidence type="ECO:0000313" key="3">
    <source>
        <dbReference type="Proteomes" id="UP000053477"/>
    </source>
</evidence>
<evidence type="ECO:0000313" key="2">
    <source>
        <dbReference type="EMBL" id="KLO05726.1"/>
    </source>
</evidence>
<keyword evidence="1" id="KW-0812">Transmembrane</keyword>
<reference evidence="2 3" key="1">
    <citation type="submission" date="2015-04" db="EMBL/GenBank/DDBJ databases">
        <title>Complete genome sequence of Schizopora paradoxa KUC8140, a cosmopolitan wood degrader in East Asia.</title>
        <authorList>
            <consortium name="DOE Joint Genome Institute"/>
            <person name="Min B."/>
            <person name="Park H."/>
            <person name="Jang Y."/>
            <person name="Kim J.-J."/>
            <person name="Kim K.H."/>
            <person name="Pangilinan J."/>
            <person name="Lipzen A."/>
            <person name="Riley R."/>
            <person name="Grigoriev I.V."/>
            <person name="Spatafora J.W."/>
            <person name="Choi I.-G."/>
        </authorList>
    </citation>
    <scope>NUCLEOTIDE SEQUENCE [LARGE SCALE GENOMIC DNA]</scope>
    <source>
        <strain evidence="2 3">KUC8140</strain>
    </source>
</reference>
<dbReference type="AlphaFoldDB" id="A0A0H2RLL5"/>
<dbReference type="Pfam" id="PF14494">
    <property type="entry name" value="DUF4436"/>
    <property type="match status" value="1"/>
</dbReference>
<dbReference type="OrthoDB" id="2923771at2759"/>
<feature type="transmembrane region" description="Helical" evidence="1">
    <location>
        <begin position="283"/>
        <end position="306"/>
    </location>
</feature>
<dbReference type="STRING" id="27342.A0A0H2RLL5"/>
<dbReference type="InterPro" id="IPR027948">
    <property type="entry name" value="DUF4436"/>
</dbReference>
<name>A0A0H2RLL5_9AGAM</name>
<feature type="transmembrane region" description="Helical" evidence="1">
    <location>
        <begin position="38"/>
        <end position="59"/>
    </location>
</feature>